<comment type="caution">
    <text evidence="6">The sequence shown here is derived from an EMBL/GenBank/DDBJ whole genome shotgun (WGS) entry which is preliminary data.</text>
</comment>
<reference evidence="6 7" key="1">
    <citation type="submission" date="2016-05" db="EMBL/GenBank/DDBJ databases">
        <title>Nuclear genome of Blastocystis sp. subtype 1 NandII.</title>
        <authorList>
            <person name="Gentekaki E."/>
            <person name="Curtis B."/>
            <person name="Stairs C."/>
            <person name="Eme L."/>
            <person name="Herman E."/>
            <person name="Klimes V."/>
            <person name="Arias M.C."/>
            <person name="Elias M."/>
            <person name="Hilliou F."/>
            <person name="Klute M."/>
            <person name="Malik S.-B."/>
            <person name="Pightling A."/>
            <person name="Rachubinski R."/>
            <person name="Salas D."/>
            <person name="Schlacht A."/>
            <person name="Suga H."/>
            <person name="Archibald J."/>
            <person name="Ball S.G."/>
            <person name="Clark G."/>
            <person name="Dacks J."/>
            <person name="Van Der Giezen M."/>
            <person name="Tsaousis A."/>
            <person name="Roger A."/>
        </authorList>
    </citation>
    <scope>NUCLEOTIDE SEQUENCE [LARGE SCALE GENOMIC DNA]</scope>
    <source>
        <strain evidence="7">ATCC 50177 / NandII</strain>
    </source>
</reference>
<dbReference type="EMBL" id="LXWW01000312">
    <property type="protein sequence ID" value="OAO13894.1"/>
    <property type="molecule type" value="Genomic_DNA"/>
</dbReference>
<keyword evidence="7" id="KW-1185">Reference proteome</keyword>
<gene>
    <name evidence="6" type="ORF">AV274_4387</name>
</gene>
<accession>A0A196SD10</accession>
<comment type="similarity">
    <text evidence="1">Belongs to the MsrA Met sulfoxide reductase family.</text>
</comment>
<evidence type="ECO:0000313" key="7">
    <source>
        <dbReference type="Proteomes" id="UP000078348"/>
    </source>
</evidence>
<dbReference type="Gene3D" id="3.30.1060.10">
    <property type="entry name" value="Peptide methionine sulphoxide reductase MsrA"/>
    <property type="match status" value="1"/>
</dbReference>
<dbReference type="InterPro" id="IPR002569">
    <property type="entry name" value="Met_Sox_Rdtase_MsrA_dom"/>
</dbReference>
<dbReference type="OrthoDB" id="77405at2759"/>
<dbReference type="Proteomes" id="UP000078348">
    <property type="component" value="Unassembled WGS sequence"/>
</dbReference>
<evidence type="ECO:0000256" key="2">
    <source>
        <dbReference type="ARBA" id="ARBA00012502"/>
    </source>
</evidence>
<evidence type="ECO:0000313" key="6">
    <source>
        <dbReference type="EMBL" id="OAO13894.1"/>
    </source>
</evidence>
<keyword evidence="3" id="KW-0560">Oxidoreductase</keyword>
<protein>
    <recommendedName>
        <fullName evidence="2">peptide-methionine (S)-S-oxide reductase</fullName>
        <ecNumber evidence="2">1.8.4.11</ecNumber>
    </recommendedName>
    <alternativeName>
        <fullName evidence="4">Peptide-methionine (S)-S-oxide reductase</fullName>
    </alternativeName>
</protein>
<dbReference type="PANTHER" id="PTHR43774:SF1">
    <property type="entry name" value="PEPTIDE METHIONINE SULFOXIDE REDUCTASE MSRA 2"/>
    <property type="match status" value="1"/>
</dbReference>
<dbReference type="PANTHER" id="PTHR43774">
    <property type="entry name" value="PEPTIDE METHIONINE SULFOXIDE REDUCTASE"/>
    <property type="match status" value="1"/>
</dbReference>
<dbReference type="AlphaFoldDB" id="A0A196SD10"/>
<organism evidence="6 7">
    <name type="scientific">Blastocystis sp. subtype 1 (strain ATCC 50177 / NandII)</name>
    <dbReference type="NCBI Taxonomy" id="478820"/>
    <lineage>
        <taxon>Eukaryota</taxon>
        <taxon>Sar</taxon>
        <taxon>Stramenopiles</taxon>
        <taxon>Bigyra</taxon>
        <taxon>Opalozoa</taxon>
        <taxon>Opalinata</taxon>
        <taxon>Blastocystidae</taxon>
        <taxon>Blastocystis</taxon>
    </lineage>
</organism>
<dbReference type="InterPro" id="IPR036509">
    <property type="entry name" value="Met_Sox_Rdtase_MsrA_sf"/>
</dbReference>
<evidence type="ECO:0000256" key="1">
    <source>
        <dbReference type="ARBA" id="ARBA00005591"/>
    </source>
</evidence>
<dbReference type="EC" id="1.8.4.11" evidence="2"/>
<dbReference type="GO" id="GO:0008113">
    <property type="term" value="F:peptide-methionine (S)-S-oxide reductase activity"/>
    <property type="evidence" value="ECO:0007669"/>
    <property type="project" value="UniProtKB-EC"/>
</dbReference>
<sequence length="211" mass="24741">MSLSRIALIGGLYGVEFTRIGYTGGIEPHPCYLHIGDHTEVVEVNYNKRIISLSDILRVFFENHDYTMPLPKRYASSIFFTESSQYDEAASFMRTRLSYPAVTRLSPLVTYHDAEHMFHKYYLQNTPTVMLQLLYEYNWDWKTWFSEFNILPFVTKLKLSSRLMRRMNAALSGLFPPEYVLRILDSINIPDSIKRECKLRASHIHPQCILM</sequence>
<evidence type="ECO:0000256" key="4">
    <source>
        <dbReference type="ARBA" id="ARBA00030643"/>
    </source>
</evidence>
<proteinExistence type="inferred from homology"/>
<name>A0A196SD10_BLAHN</name>
<dbReference type="STRING" id="478820.A0A196SD10"/>
<dbReference type="SUPFAM" id="SSF55068">
    <property type="entry name" value="Peptide methionine sulfoxide reductase"/>
    <property type="match status" value="1"/>
</dbReference>
<feature type="domain" description="Peptide methionine sulphoxide reductase MsrA" evidence="5">
    <location>
        <begin position="11"/>
        <end position="126"/>
    </location>
</feature>
<evidence type="ECO:0000256" key="3">
    <source>
        <dbReference type="ARBA" id="ARBA00023002"/>
    </source>
</evidence>
<dbReference type="Pfam" id="PF01625">
    <property type="entry name" value="PMSR"/>
    <property type="match status" value="1"/>
</dbReference>
<evidence type="ECO:0000259" key="5">
    <source>
        <dbReference type="Pfam" id="PF01625"/>
    </source>
</evidence>